<reference evidence="1 2" key="1">
    <citation type="submission" date="2019-12" db="EMBL/GenBank/DDBJ databases">
        <title>Rhizobium genotypes associated with high levels of biological nitrogen fixation by grain legumes in a temperate-maritime cropping system.</title>
        <authorList>
            <person name="Maluk M."/>
            <person name="Francesc Ferrando Molina F."/>
            <person name="Lopez Del Egido L."/>
            <person name="Lafos M."/>
            <person name="Langarica-Fuentes A."/>
            <person name="Gebre Yohannes G."/>
            <person name="Young M.W."/>
            <person name="Martin P."/>
            <person name="Gantlett R."/>
            <person name="Kenicer G."/>
            <person name="Hawes C."/>
            <person name="Begg G.S."/>
            <person name="Quilliam R.S."/>
            <person name="Squire G.R."/>
            <person name="Poole P.S."/>
            <person name="Young P.W."/>
            <person name="Iannetta P.M."/>
            <person name="James E.K."/>
        </authorList>
    </citation>
    <scope>NUCLEOTIDE SEQUENCE [LARGE SCALE GENOMIC DNA]</scope>
    <source>
        <strain evidence="1 2">JHI366</strain>
    </source>
</reference>
<evidence type="ECO:0000313" key="2">
    <source>
        <dbReference type="Proteomes" id="UP000471753"/>
    </source>
</evidence>
<comment type="caution">
    <text evidence="1">The sequence shown here is derived from an EMBL/GenBank/DDBJ whole genome shotgun (WGS) entry which is preliminary data.</text>
</comment>
<gene>
    <name evidence="1" type="ORF">GR197_30030</name>
</gene>
<dbReference type="AlphaFoldDB" id="A0A7K3UM02"/>
<name>A0A7K3UM02_9HYPH</name>
<proteinExistence type="predicted"/>
<protein>
    <submittedName>
        <fullName evidence="1">Uncharacterized protein</fullName>
    </submittedName>
</protein>
<sequence length="306" mass="34305">MNALPFGPGDDMFGPIDERRVHSIMSASKSYGVHPKTLRKIVKNAGLTSRDHAGLTDERVLLPAQKIDALLETVHEALSWTEAREFLGAGRTLWNTLSHEGYIPSILNGGRETGLNPFYRRQDLQEFLTKVTARVTCSTGHEGMVSIASVTRRANCKFSEVLDLLLDGKIARVAVDHHVYGLDALLFDVDEVRQLTRLPDHGGLSLTEAERQLAINDKVLWKLIELGHLKVETAINPVNRCPQRIIRPATMAGFQTEFISLFNLARERGEHFRTVKRDLEERGIVPAIVRDAVGATFYRRCELDDC</sequence>
<evidence type="ECO:0000313" key="1">
    <source>
        <dbReference type="EMBL" id="NEJ74716.1"/>
    </source>
</evidence>
<dbReference type="Proteomes" id="UP000471753">
    <property type="component" value="Unassembled WGS sequence"/>
</dbReference>
<dbReference type="EMBL" id="WUFT01000033">
    <property type="protein sequence ID" value="NEJ74716.1"/>
    <property type="molecule type" value="Genomic_DNA"/>
</dbReference>
<accession>A0A7K3UM02</accession>
<dbReference type="RefSeq" id="WP_164016234.1">
    <property type="nucleotide sequence ID" value="NZ_WUFT01000033.1"/>
</dbReference>
<organism evidence="1 2">
    <name type="scientific">Rhizobium phaseoli</name>
    <dbReference type="NCBI Taxonomy" id="396"/>
    <lineage>
        <taxon>Bacteria</taxon>
        <taxon>Pseudomonadati</taxon>
        <taxon>Pseudomonadota</taxon>
        <taxon>Alphaproteobacteria</taxon>
        <taxon>Hyphomicrobiales</taxon>
        <taxon>Rhizobiaceae</taxon>
        <taxon>Rhizobium/Agrobacterium group</taxon>
        <taxon>Rhizobium</taxon>
    </lineage>
</organism>